<feature type="domain" description="FAD-binding PCMH-type" evidence="5">
    <location>
        <begin position="1"/>
        <end position="169"/>
    </location>
</feature>
<dbReference type="GO" id="GO:0016491">
    <property type="term" value="F:oxidoreductase activity"/>
    <property type="evidence" value="ECO:0007669"/>
    <property type="project" value="UniProtKB-KW"/>
</dbReference>
<proteinExistence type="inferred from homology"/>
<dbReference type="Proteomes" id="UP000663889">
    <property type="component" value="Unassembled WGS sequence"/>
</dbReference>
<dbReference type="InterPro" id="IPR036318">
    <property type="entry name" value="FAD-bd_PCMH-like_sf"/>
</dbReference>
<dbReference type="OrthoDB" id="415825at2759"/>
<keyword evidence="2" id="KW-0285">Flavoprotein</keyword>
<dbReference type="InterPro" id="IPR016169">
    <property type="entry name" value="FAD-bd_PCMH_sub2"/>
</dbReference>
<evidence type="ECO:0000313" key="10">
    <source>
        <dbReference type="Proteomes" id="UP000663882"/>
    </source>
</evidence>
<name>A0A815L7I6_9BILA</name>
<dbReference type="Pfam" id="PF01565">
    <property type="entry name" value="FAD_binding_4"/>
    <property type="match status" value="1"/>
</dbReference>
<evidence type="ECO:0000313" key="7">
    <source>
        <dbReference type="EMBL" id="CAF1405369.1"/>
    </source>
</evidence>
<keyword evidence="4" id="KW-0560">Oxidoreductase</keyword>
<comment type="caution">
    <text evidence="7">The sequence shown here is derived from an EMBL/GenBank/DDBJ whole genome shotgun (WGS) entry which is preliminary data.</text>
</comment>
<evidence type="ECO:0000256" key="1">
    <source>
        <dbReference type="ARBA" id="ARBA00005466"/>
    </source>
</evidence>
<evidence type="ECO:0000256" key="3">
    <source>
        <dbReference type="ARBA" id="ARBA00022827"/>
    </source>
</evidence>
<evidence type="ECO:0000313" key="9">
    <source>
        <dbReference type="EMBL" id="CAF4095154.1"/>
    </source>
</evidence>
<dbReference type="EMBL" id="CAJNOO010005129">
    <property type="protein sequence ID" value="CAF1405369.1"/>
    <property type="molecule type" value="Genomic_DNA"/>
</dbReference>
<evidence type="ECO:0000256" key="2">
    <source>
        <dbReference type="ARBA" id="ARBA00022630"/>
    </source>
</evidence>
<dbReference type="Proteomes" id="UP000663874">
    <property type="component" value="Unassembled WGS sequence"/>
</dbReference>
<dbReference type="InterPro" id="IPR016166">
    <property type="entry name" value="FAD-bd_PCMH"/>
</dbReference>
<dbReference type="AlphaFoldDB" id="A0A815L7I6"/>
<dbReference type="SUPFAM" id="SSF56176">
    <property type="entry name" value="FAD-binding/transporter-associated domain-like"/>
    <property type="match status" value="1"/>
</dbReference>
<dbReference type="Proteomes" id="UP000663882">
    <property type="component" value="Unassembled WGS sequence"/>
</dbReference>
<comment type="similarity">
    <text evidence="1">Belongs to the oxygen-dependent FAD-linked oxidoreductase family.</text>
</comment>
<evidence type="ECO:0000259" key="5">
    <source>
        <dbReference type="PROSITE" id="PS51387"/>
    </source>
</evidence>
<evidence type="ECO:0000313" key="6">
    <source>
        <dbReference type="EMBL" id="CAF1300260.1"/>
    </source>
</evidence>
<dbReference type="EMBL" id="CAJOAX010002440">
    <property type="protein sequence ID" value="CAF3796244.1"/>
    <property type="molecule type" value="Genomic_DNA"/>
</dbReference>
<protein>
    <recommendedName>
        <fullName evidence="5">FAD-binding PCMH-type domain-containing protein</fullName>
    </recommendedName>
</protein>
<dbReference type="GO" id="GO:0071949">
    <property type="term" value="F:FAD binding"/>
    <property type="evidence" value="ECO:0007669"/>
    <property type="project" value="InterPro"/>
</dbReference>
<evidence type="ECO:0000256" key="4">
    <source>
        <dbReference type="ARBA" id="ARBA00023002"/>
    </source>
</evidence>
<dbReference type="PROSITE" id="PS51387">
    <property type="entry name" value="FAD_PCMH"/>
    <property type="match status" value="1"/>
</dbReference>
<accession>A0A815L7I6</accession>
<dbReference type="Proteomes" id="UP000663823">
    <property type="component" value="Unassembled WGS sequence"/>
</dbReference>
<evidence type="ECO:0000313" key="8">
    <source>
        <dbReference type="EMBL" id="CAF3796244.1"/>
    </source>
</evidence>
<reference evidence="7" key="1">
    <citation type="submission" date="2021-02" db="EMBL/GenBank/DDBJ databases">
        <authorList>
            <person name="Nowell W R."/>
        </authorList>
    </citation>
    <scope>NUCLEOTIDE SEQUENCE</scope>
</reference>
<keyword evidence="3" id="KW-0274">FAD</keyword>
<dbReference type="EMBL" id="CAJOBE010009883">
    <property type="protein sequence ID" value="CAF4095154.1"/>
    <property type="molecule type" value="Genomic_DNA"/>
</dbReference>
<dbReference type="PANTHER" id="PTHR42973:SF13">
    <property type="entry name" value="FAD-BINDING PCMH-TYPE DOMAIN-CONTAINING PROTEIN"/>
    <property type="match status" value="1"/>
</dbReference>
<organism evidence="7 10">
    <name type="scientific">Rotaria sordida</name>
    <dbReference type="NCBI Taxonomy" id="392033"/>
    <lineage>
        <taxon>Eukaryota</taxon>
        <taxon>Metazoa</taxon>
        <taxon>Spiralia</taxon>
        <taxon>Gnathifera</taxon>
        <taxon>Rotifera</taxon>
        <taxon>Eurotatoria</taxon>
        <taxon>Bdelloidea</taxon>
        <taxon>Philodinida</taxon>
        <taxon>Philodinidae</taxon>
        <taxon>Rotaria</taxon>
    </lineage>
</organism>
<gene>
    <name evidence="9" type="ORF">FNK824_LOCUS31107</name>
    <name evidence="8" type="ORF">OTI717_LOCUS18010</name>
    <name evidence="7" type="ORF">RFH988_LOCUS35020</name>
    <name evidence="6" type="ORF">SEV965_LOCUS26248</name>
</gene>
<dbReference type="PANTHER" id="PTHR42973">
    <property type="entry name" value="BINDING OXIDOREDUCTASE, PUTATIVE (AFU_ORTHOLOGUE AFUA_1G17690)-RELATED"/>
    <property type="match status" value="1"/>
</dbReference>
<dbReference type="EMBL" id="CAJNOU010002204">
    <property type="protein sequence ID" value="CAF1300260.1"/>
    <property type="molecule type" value="Genomic_DNA"/>
</dbReference>
<dbReference type="Gene3D" id="3.30.465.10">
    <property type="match status" value="1"/>
</dbReference>
<dbReference type="InterPro" id="IPR050416">
    <property type="entry name" value="FAD-linked_Oxidoreductase"/>
</dbReference>
<sequence>MYPICSVEPATASDVAIIMKILREKRVPFAVKGGGHSFNPGFSSTRGVHIYMRRFSKTTFYPNNQTVDIGPGLIWDDVYKALEPYNVSVIGGRITGVGVGGFTLGGGYGWKSNQYGLAIDNVFEYQLVTPNGTIVYVNNQSYHDIFFGLKGGFNNFGIVTNFNVRALPQTLIYGGILIYFQPDFDSVLAAVVNFQNNNADPKAQILCNFLALIGVPTLNIVIFYDAPTAPESLFQEFLNITSFPLLPVQTRSQLSLVQGLPTAVGANMR</sequence>
<dbReference type="InterPro" id="IPR006094">
    <property type="entry name" value="Oxid_FAD_bind_N"/>
</dbReference>